<keyword evidence="8 10" id="KW-1133">Transmembrane helix</keyword>
<feature type="transmembrane region" description="Helical" evidence="10">
    <location>
        <begin position="40"/>
        <end position="62"/>
    </location>
</feature>
<comment type="similarity">
    <text evidence="2">Belongs to the EccB family.</text>
</comment>
<proteinExistence type="inferred from homology"/>
<keyword evidence="4 10" id="KW-0812">Transmembrane</keyword>
<evidence type="ECO:0000256" key="2">
    <source>
        <dbReference type="ARBA" id="ARBA00008149"/>
    </source>
</evidence>
<dbReference type="PANTHER" id="PTHR40765">
    <property type="entry name" value="ESX-2 SECRETION SYSTEM ATPASE ECCB2"/>
    <property type="match status" value="1"/>
</dbReference>
<dbReference type="RefSeq" id="WP_163738780.1">
    <property type="nucleotide sequence ID" value="NZ_AP022602.1"/>
</dbReference>
<keyword evidence="7" id="KW-0067">ATP-binding</keyword>
<evidence type="ECO:0000256" key="5">
    <source>
        <dbReference type="ARBA" id="ARBA00022741"/>
    </source>
</evidence>
<evidence type="ECO:0000256" key="6">
    <source>
        <dbReference type="ARBA" id="ARBA00022801"/>
    </source>
</evidence>
<dbReference type="KEGG" id="mgau:MGALJ_60670"/>
<dbReference type="AlphaFoldDB" id="A0A9W4FJ26"/>
<reference evidence="11 12" key="1">
    <citation type="journal article" date="2019" name="Emerg. Microbes Infect.">
        <title>Comprehensive subspecies identification of 175 nontuberculous mycobacteria species based on 7547 genomic profiles.</title>
        <authorList>
            <person name="Matsumoto Y."/>
            <person name="Kinjo T."/>
            <person name="Motooka D."/>
            <person name="Nabeya D."/>
            <person name="Jung N."/>
            <person name="Uechi K."/>
            <person name="Horii T."/>
            <person name="Iida T."/>
            <person name="Fujita J."/>
            <person name="Nakamura S."/>
        </authorList>
    </citation>
    <scope>NUCLEOTIDE SEQUENCE [LARGE SCALE GENOMIC DNA]</scope>
    <source>
        <strain evidence="11 12">JCM 6399</strain>
        <plasmid evidence="11">pJCM6399</plasmid>
    </source>
</reference>
<dbReference type="InterPro" id="IPR044857">
    <property type="entry name" value="T7SS_EccB_R1"/>
</dbReference>
<name>A0A9W4FJ26_9MYCO</name>
<keyword evidence="3" id="KW-1003">Cell membrane</keyword>
<evidence type="ECO:0000256" key="4">
    <source>
        <dbReference type="ARBA" id="ARBA00022692"/>
    </source>
</evidence>
<evidence type="ECO:0000256" key="9">
    <source>
        <dbReference type="ARBA" id="ARBA00023136"/>
    </source>
</evidence>
<keyword evidence="11" id="KW-0614">Plasmid</keyword>
<keyword evidence="9 10" id="KW-0472">Membrane</keyword>
<dbReference type="NCBIfam" id="TIGR03919">
    <property type="entry name" value="T7SS_EccB"/>
    <property type="match status" value="1"/>
</dbReference>
<evidence type="ECO:0000256" key="3">
    <source>
        <dbReference type="ARBA" id="ARBA00022475"/>
    </source>
</evidence>
<dbReference type="GO" id="GO:0005576">
    <property type="term" value="C:extracellular region"/>
    <property type="evidence" value="ECO:0007669"/>
    <property type="project" value="TreeGrafter"/>
</dbReference>
<organism evidence="11 12">
    <name type="scientific">Mycobacterium gallinarum</name>
    <dbReference type="NCBI Taxonomy" id="39689"/>
    <lineage>
        <taxon>Bacteria</taxon>
        <taxon>Bacillati</taxon>
        <taxon>Actinomycetota</taxon>
        <taxon>Actinomycetes</taxon>
        <taxon>Mycobacteriales</taxon>
        <taxon>Mycobacteriaceae</taxon>
        <taxon>Mycobacterium</taxon>
    </lineage>
</organism>
<dbReference type="Gene3D" id="2.40.50.910">
    <property type="entry name" value="Type VII secretion system EccB, repeat 3 domain"/>
    <property type="match status" value="1"/>
</dbReference>
<evidence type="ECO:0000313" key="12">
    <source>
        <dbReference type="Proteomes" id="UP000465785"/>
    </source>
</evidence>
<gene>
    <name evidence="11" type="primary">eccB2</name>
    <name evidence="11" type="ORF">MGALJ_60670</name>
</gene>
<dbReference type="GO" id="GO:0005886">
    <property type="term" value="C:plasma membrane"/>
    <property type="evidence" value="ECO:0007669"/>
    <property type="project" value="UniProtKB-SubCell"/>
</dbReference>
<evidence type="ECO:0000256" key="10">
    <source>
        <dbReference type="SAM" id="Phobius"/>
    </source>
</evidence>
<comment type="subcellular location">
    <subcellularLocation>
        <location evidence="1">Cell membrane</location>
        <topology evidence="1">Single-pass membrane protein</topology>
    </subcellularLocation>
</comment>
<keyword evidence="12" id="KW-1185">Reference proteome</keyword>
<dbReference type="Gene3D" id="3.30.2390.20">
    <property type="entry name" value="Type VII secretion system EccB, repeat 1 domain"/>
    <property type="match status" value="1"/>
</dbReference>
<dbReference type="GO" id="GO:0005524">
    <property type="term" value="F:ATP binding"/>
    <property type="evidence" value="ECO:0007669"/>
    <property type="project" value="UniProtKB-KW"/>
</dbReference>
<dbReference type="InterPro" id="IPR007795">
    <property type="entry name" value="T7SS_EccB"/>
</dbReference>
<protein>
    <submittedName>
        <fullName evidence="11">ESX-2 secretion system ATPase EccB2</fullName>
    </submittedName>
</protein>
<dbReference type="InterPro" id="IPR042485">
    <property type="entry name" value="T7SS_EccB_R3"/>
</dbReference>
<keyword evidence="6" id="KW-0378">Hydrolase</keyword>
<dbReference type="GO" id="GO:0016787">
    <property type="term" value="F:hydrolase activity"/>
    <property type="evidence" value="ECO:0007669"/>
    <property type="project" value="UniProtKB-KW"/>
</dbReference>
<dbReference type="Proteomes" id="UP000465785">
    <property type="component" value="Plasmid pJCM6399"/>
</dbReference>
<evidence type="ECO:0000256" key="8">
    <source>
        <dbReference type="ARBA" id="ARBA00022989"/>
    </source>
</evidence>
<dbReference type="Pfam" id="PF05108">
    <property type="entry name" value="T7SS_ESX1_EccB"/>
    <property type="match status" value="1"/>
</dbReference>
<keyword evidence="5" id="KW-0547">Nucleotide-binding</keyword>
<evidence type="ECO:0000313" key="11">
    <source>
        <dbReference type="EMBL" id="BBY96398.1"/>
    </source>
</evidence>
<dbReference type="PANTHER" id="PTHR40765:SF2">
    <property type="entry name" value="ESX-2 SECRETION SYSTEM ATPASE ECCB2"/>
    <property type="match status" value="1"/>
</dbReference>
<accession>A0A9W4FJ26</accession>
<evidence type="ECO:0000256" key="7">
    <source>
        <dbReference type="ARBA" id="ARBA00022840"/>
    </source>
</evidence>
<evidence type="ECO:0000256" key="1">
    <source>
        <dbReference type="ARBA" id="ARBA00004162"/>
    </source>
</evidence>
<sequence length="492" mass="52535">MNLASKTQVRGHYFLRRRLGFAFQRRSVRMQTDRIRTQRLMLMISALLAVLVMVGALVVGWLRPAGLVNDSKIVADRKLGTVFVSVDGRLHPALNLVSAWLIAGDRAEPTFVSPDDLAKWPRGPLVGIEGAPTEPPPVLTPEVSRWAVCDTASESMSGRPVVTGINGELTLGDRAREVGADTAVLGAFNEQAYVITNGVRMPVDLSDRAVVEPLGLEEAGAPVDLSQAMVDALPAGRPLVVPAVAGAGQPSTVNLGTPTPLMNGSVVVSQDVASGKDQFYVVLANGVQPVSSVVAAMLRQRESFGVSQPPRISPDVLGDVPVREVLDVTGYPAEPLKVVDWRADPVLCVAWDRGATDRQARQRLLVGRALPVTAEQEAHLVPLVVGREDQGKLADQVLLADNPATWVSTTGASADSVRRETLWLVSESGARYGVPFDDEALQALGLKNVAPRLAPWPLLRVWPPGPELSKQAAMTMHDTLAGSAAPITEQGR</sequence>
<dbReference type="EMBL" id="AP022602">
    <property type="protein sequence ID" value="BBY96398.1"/>
    <property type="molecule type" value="Genomic_DNA"/>
</dbReference>
<geneLocation type="plasmid" evidence="11 12">
    <name>pJCM6399</name>
</geneLocation>